<name>A0ABV4HYN8_9ACTN</name>
<evidence type="ECO:0000313" key="8">
    <source>
        <dbReference type="EMBL" id="MEZ0491541.1"/>
    </source>
</evidence>
<dbReference type="RefSeq" id="WP_370717581.1">
    <property type="nucleotide sequence ID" value="NZ_JBGGTQ010000002.1"/>
</dbReference>
<dbReference type="SUPFAM" id="SSF88946">
    <property type="entry name" value="Sigma2 domain of RNA polymerase sigma factors"/>
    <property type="match status" value="1"/>
</dbReference>
<dbReference type="Pfam" id="PF08281">
    <property type="entry name" value="Sigma70_r4_2"/>
    <property type="match status" value="1"/>
</dbReference>
<dbReference type="InterPro" id="IPR014284">
    <property type="entry name" value="RNA_pol_sigma-70_dom"/>
</dbReference>
<dbReference type="InterPro" id="IPR036388">
    <property type="entry name" value="WH-like_DNA-bd_sf"/>
</dbReference>
<dbReference type="InterPro" id="IPR013324">
    <property type="entry name" value="RNA_pol_sigma_r3/r4-like"/>
</dbReference>
<evidence type="ECO:0000256" key="5">
    <source>
        <dbReference type="ARBA" id="ARBA00023163"/>
    </source>
</evidence>
<dbReference type="PANTHER" id="PTHR43133:SF50">
    <property type="entry name" value="ECF RNA POLYMERASE SIGMA FACTOR SIGM"/>
    <property type="match status" value="1"/>
</dbReference>
<comment type="similarity">
    <text evidence="1">Belongs to the sigma-70 factor family. ECF subfamily.</text>
</comment>
<dbReference type="NCBIfam" id="TIGR02937">
    <property type="entry name" value="sigma70-ECF"/>
    <property type="match status" value="1"/>
</dbReference>
<keyword evidence="9" id="KW-1185">Reference proteome</keyword>
<keyword evidence="5" id="KW-0804">Transcription</keyword>
<evidence type="ECO:0000256" key="2">
    <source>
        <dbReference type="ARBA" id="ARBA00023015"/>
    </source>
</evidence>
<evidence type="ECO:0000256" key="4">
    <source>
        <dbReference type="ARBA" id="ARBA00023125"/>
    </source>
</evidence>
<dbReference type="InterPro" id="IPR013249">
    <property type="entry name" value="RNA_pol_sigma70_r4_t2"/>
</dbReference>
<sequence length="165" mass="18384">MDGAEAFEAFYRTSSRRVLGHVHLSTGDFAASEDAVAEAFARAWQRWSTVSRADSPEAWVRTVAHRVAIGRWRRLSNRLVAQRRAHEDAPLPGLGPDHVALVAALRELPVRRRQAVVLHHLADRSVAEIADELDVAVGTVEAWLSRGRTAMREHLQEDPRRGGTT</sequence>
<dbReference type="InterPro" id="IPR039425">
    <property type="entry name" value="RNA_pol_sigma-70-like"/>
</dbReference>
<keyword evidence="4" id="KW-0238">DNA-binding</keyword>
<dbReference type="Gene3D" id="1.10.10.10">
    <property type="entry name" value="Winged helix-like DNA-binding domain superfamily/Winged helix DNA-binding domain"/>
    <property type="match status" value="1"/>
</dbReference>
<reference evidence="8 9" key="1">
    <citation type="submission" date="2024-07" db="EMBL/GenBank/DDBJ databases">
        <authorList>
            <person name="Thanompreechachai J."/>
            <person name="Duangmal K."/>
        </authorList>
    </citation>
    <scope>NUCLEOTIDE SEQUENCE [LARGE SCALE GENOMIC DNA]</scope>
    <source>
        <strain evidence="8 9">TBRC 1896</strain>
    </source>
</reference>
<dbReference type="PANTHER" id="PTHR43133">
    <property type="entry name" value="RNA POLYMERASE ECF-TYPE SIGMA FACTO"/>
    <property type="match status" value="1"/>
</dbReference>
<feature type="domain" description="RNA polymerase sigma-70 region 2" evidence="6">
    <location>
        <begin position="11"/>
        <end position="76"/>
    </location>
</feature>
<dbReference type="SUPFAM" id="SSF88659">
    <property type="entry name" value="Sigma3 and sigma4 domains of RNA polymerase sigma factors"/>
    <property type="match status" value="1"/>
</dbReference>
<evidence type="ECO:0000256" key="1">
    <source>
        <dbReference type="ARBA" id="ARBA00010641"/>
    </source>
</evidence>
<dbReference type="InterPro" id="IPR007627">
    <property type="entry name" value="RNA_pol_sigma70_r2"/>
</dbReference>
<proteinExistence type="inferred from homology"/>
<evidence type="ECO:0000259" key="6">
    <source>
        <dbReference type="Pfam" id="PF04542"/>
    </source>
</evidence>
<protein>
    <submittedName>
        <fullName evidence="8">SigE family RNA polymerase sigma factor</fullName>
    </submittedName>
</protein>
<organism evidence="8 9">
    <name type="scientific">Kineococcus mangrovi</name>
    <dbReference type="NCBI Taxonomy" id="1660183"/>
    <lineage>
        <taxon>Bacteria</taxon>
        <taxon>Bacillati</taxon>
        <taxon>Actinomycetota</taxon>
        <taxon>Actinomycetes</taxon>
        <taxon>Kineosporiales</taxon>
        <taxon>Kineosporiaceae</taxon>
        <taxon>Kineococcus</taxon>
    </lineage>
</organism>
<evidence type="ECO:0000259" key="7">
    <source>
        <dbReference type="Pfam" id="PF08281"/>
    </source>
</evidence>
<gene>
    <name evidence="8" type="ORF">AB2L28_04750</name>
</gene>
<dbReference type="EMBL" id="JBGGTQ010000002">
    <property type="protein sequence ID" value="MEZ0491541.1"/>
    <property type="molecule type" value="Genomic_DNA"/>
</dbReference>
<dbReference type="Proteomes" id="UP001566476">
    <property type="component" value="Unassembled WGS sequence"/>
</dbReference>
<dbReference type="InterPro" id="IPR013325">
    <property type="entry name" value="RNA_pol_sigma_r2"/>
</dbReference>
<comment type="caution">
    <text evidence="8">The sequence shown here is derived from an EMBL/GenBank/DDBJ whole genome shotgun (WGS) entry which is preliminary data.</text>
</comment>
<dbReference type="Gene3D" id="1.10.1740.10">
    <property type="match status" value="1"/>
</dbReference>
<evidence type="ECO:0000256" key="3">
    <source>
        <dbReference type="ARBA" id="ARBA00023082"/>
    </source>
</evidence>
<accession>A0ABV4HYN8</accession>
<dbReference type="Pfam" id="PF04542">
    <property type="entry name" value="Sigma70_r2"/>
    <property type="match status" value="1"/>
</dbReference>
<keyword evidence="2" id="KW-0805">Transcription regulation</keyword>
<keyword evidence="3" id="KW-0731">Sigma factor</keyword>
<evidence type="ECO:0000313" key="9">
    <source>
        <dbReference type="Proteomes" id="UP001566476"/>
    </source>
</evidence>
<dbReference type="CDD" id="cd06171">
    <property type="entry name" value="Sigma70_r4"/>
    <property type="match status" value="1"/>
</dbReference>
<feature type="domain" description="RNA polymerase sigma factor 70 region 4 type 2" evidence="7">
    <location>
        <begin position="99"/>
        <end position="151"/>
    </location>
</feature>